<dbReference type="OrthoDB" id="8453416at2"/>
<sequence length="413" mass="47001">MIDYNSLINKQFCAFDQNYISQQKKFASQLSPLEEKLSRLQAQGNSMAASDQRMIECKWLLQYTADWSTLQKAISDLAESLKNTDQDWAEEQSPVDGSWGPCYSQWFLKVDAMIDAVNEMADEDEAPEYPFDFMAPIATIEGMQNWLNDQRTSKIYADGLDRRDALGAVSAALSEMCFKSEIRDYFRQYVKGFDLTDDYIAAYKAWLDDWQDSQSGYWGAWFDQADGPLVKSTDLSLTFHNISYQHGKVAYWPQIFATTLALRDGAYPYGWKHNGDFNNHNNYDVAKIFAQGWSSVDDAAHQQASTDIGELLDWCLNVSMTADGGFIDDTSFYNSVGAAYYYGVSFLDEIGYFDPSKCFWTDETFPEGQSLCCKIQKNMKAHHLDDDEAEAAMEKLVAACGDCTKSKKRRMLH</sequence>
<dbReference type="EMBL" id="CP024199">
    <property type="protein sequence ID" value="AUG55186.1"/>
    <property type="molecule type" value="Genomic_DNA"/>
</dbReference>
<evidence type="ECO:0000313" key="3">
    <source>
        <dbReference type="Proteomes" id="UP000233458"/>
    </source>
</evidence>
<reference evidence="1 3" key="2">
    <citation type="submission" date="2017-10" db="EMBL/GenBank/DDBJ databases">
        <title>Biodiversity and function of Thalassospira species in the particle-attached aromatic-hydrocarbon-degrading consortia from the surface seawater of the China South Sea.</title>
        <authorList>
            <person name="Dong C."/>
            <person name="Liu R."/>
            <person name="Shao Z."/>
        </authorList>
    </citation>
    <scope>NUCLEOTIDE SEQUENCE [LARGE SCALE GENOMIC DNA]</scope>
    <source>
        <strain evidence="1 3">CSC3H3</strain>
    </source>
</reference>
<dbReference type="EMBL" id="NWTK01000006">
    <property type="protein sequence ID" value="PKR54225.1"/>
    <property type="molecule type" value="Genomic_DNA"/>
</dbReference>
<reference evidence="2 4" key="1">
    <citation type="submission" date="2017-09" db="EMBL/GenBank/DDBJ databases">
        <title>Biodiversity and function of Thalassospira species in the particle-attached aromatic-hydrocarbon-degrading consortia from the surface seawater of the South China Sea.</title>
        <authorList>
            <person name="Dong C."/>
            <person name="Liu R."/>
            <person name="Shao Z."/>
        </authorList>
    </citation>
    <scope>NUCLEOTIDE SEQUENCE [LARGE SCALE GENOMIC DNA]</scope>
    <source>
        <strain evidence="2 4">CSC1P2</strain>
    </source>
</reference>
<evidence type="ECO:0000313" key="4">
    <source>
        <dbReference type="Proteomes" id="UP000233597"/>
    </source>
</evidence>
<dbReference type="AlphaFoldDB" id="A0A2N3KUJ9"/>
<dbReference type="Proteomes" id="UP000233458">
    <property type="component" value="Chromosome"/>
</dbReference>
<evidence type="ECO:0000313" key="1">
    <source>
        <dbReference type="EMBL" id="AUG55186.1"/>
    </source>
</evidence>
<gene>
    <name evidence="2" type="ORF">COO20_11475</name>
    <name evidence="1" type="ORF">CSC3H3_17030</name>
</gene>
<name>A0A2N3KUJ9_9PROT</name>
<organism evidence="2 4">
    <name type="scientific">Thalassospira marina</name>
    <dbReference type="NCBI Taxonomy" id="2048283"/>
    <lineage>
        <taxon>Bacteria</taxon>
        <taxon>Pseudomonadati</taxon>
        <taxon>Pseudomonadota</taxon>
        <taxon>Alphaproteobacteria</taxon>
        <taxon>Rhodospirillales</taxon>
        <taxon>Thalassospiraceae</taxon>
        <taxon>Thalassospira</taxon>
    </lineage>
</organism>
<dbReference type="Proteomes" id="UP000233597">
    <property type="component" value="Unassembled WGS sequence"/>
</dbReference>
<accession>A0A2N3KUJ9</accession>
<proteinExistence type="predicted"/>
<dbReference type="KEGG" id="thac:CSC3H3_17030"/>
<keyword evidence="3" id="KW-1185">Reference proteome</keyword>
<protein>
    <submittedName>
        <fullName evidence="2">Uncharacterized protein</fullName>
    </submittedName>
</protein>
<evidence type="ECO:0000313" key="2">
    <source>
        <dbReference type="EMBL" id="PKR54225.1"/>
    </source>
</evidence>